<comment type="caution">
    <text evidence="2">The sequence shown here is derived from an EMBL/GenBank/DDBJ whole genome shotgun (WGS) entry which is preliminary data.</text>
</comment>
<accession>A0ABV2U5Z1</accession>
<evidence type="ECO:0000256" key="1">
    <source>
        <dbReference type="SAM" id="MobiDB-lite"/>
    </source>
</evidence>
<sequence length="111" mass="11300">MGDILLALSIPVLVFAVGIYAGCETWWRRRHPAPPSPYTHQAARLSEREMVASAEEIVVGAHARLEGFYGTPGGAIPAAGATGGLGAPGLTPAAGASPGRGRSQPASARRG</sequence>
<dbReference type="Proteomes" id="UP001550044">
    <property type="component" value="Unassembled WGS sequence"/>
</dbReference>
<keyword evidence="3" id="KW-1185">Reference proteome</keyword>
<name>A0ABV2U5Z1_9ACTN</name>
<reference evidence="2 3" key="1">
    <citation type="submission" date="2024-06" db="EMBL/GenBank/DDBJ databases">
        <title>The Natural Products Discovery Center: Release of the First 8490 Sequenced Strains for Exploring Actinobacteria Biosynthetic Diversity.</title>
        <authorList>
            <person name="Kalkreuter E."/>
            <person name="Kautsar S.A."/>
            <person name="Yang D."/>
            <person name="Bader C.D."/>
            <person name="Teijaro C.N."/>
            <person name="Fluegel L."/>
            <person name="Davis C.M."/>
            <person name="Simpson J.R."/>
            <person name="Lauterbach L."/>
            <person name="Steele A.D."/>
            <person name="Gui C."/>
            <person name="Meng S."/>
            <person name="Li G."/>
            <person name="Viehrig K."/>
            <person name="Ye F."/>
            <person name="Su P."/>
            <person name="Kiefer A.F."/>
            <person name="Nichols A."/>
            <person name="Cepeda A.J."/>
            <person name="Yan W."/>
            <person name="Fan B."/>
            <person name="Jiang Y."/>
            <person name="Adhikari A."/>
            <person name="Zheng C.-J."/>
            <person name="Schuster L."/>
            <person name="Cowan T.M."/>
            <person name="Smanski M.J."/>
            <person name="Chevrette M.G."/>
            <person name="De Carvalho L.P.S."/>
            <person name="Shen B."/>
        </authorList>
    </citation>
    <scope>NUCLEOTIDE SEQUENCE [LARGE SCALE GENOMIC DNA]</scope>
    <source>
        <strain evidence="2 3">NPDC005137</strain>
    </source>
</reference>
<feature type="region of interest" description="Disordered" evidence="1">
    <location>
        <begin position="87"/>
        <end position="111"/>
    </location>
</feature>
<feature type="compositionally biased region" description="Low complexity" evidence="1">
    <location>
        <begin position="88"/>
        <end position="99"/>
    </location>
</feature>
<dbReference type="RefSeq" id="WP_356496226.1">
    <property type="nucleotide sequence ID" value="NZ_JBEXIP010000006.1"/>
</dbReference>
<dbReference type="EMBL" id="JBEXIP010000006">
    <property type="protein sequence ID" value="MET8433247.1"/>
    <property type="molecule type" value="Genomic_DNA"/>
</dbReference>
<protein>
    <submittedName>
        <fullName evidence="2">Uncharacterized protein</fullName>
    </submittedName>
</protein>
<proteinExistence type="predicted"/>
<evidence type="ECO:0000313" key="2">
    <source>
        <dbReference type="EMBL" id="MET8433247.1"/>
    </source>
</evidence>
<gene>
    <name evidence="2" type="ORF">ABZV61_10650</name>
</gene>
<evidence type="ECO:0000313" key="3">
    <source>
        <dbReference type="Proteomes" id="UP001550044"/>
    </source>
</evidence>
<organism evidence="2 3">
    <name type="scientific">Streptomyces sp. 900116325</name>
    <dbReference type="NCBI Taxonomy" id="3154295"/>
    <lineage>
        <taxon>Bacteria</taxon>
        <taxon>Bacillati</taxon>
        <taxon>Actinomycetota</taxon>
        <taxon>Actinomycetes</taxon>
        <taxon>Kitasatosporales</taxon>
        <taxon>Streptomycetaceae</taxon>
        <taxon>Streptomyces</taxon>
    </lineage>
</organism>